<evidence type="ECO:0000259" key="1">
    <source>
        <dbReference type="Pfam" id="PF10544"/>
    </source>
</evidence>
<protein>
    <recommendedName>
        <fullName evidence="1">Bacteriophage T5 Orf172 DNA-binding domain-containing protein</fullName>
    </recommendedName>
</protein>
<keyword evidence="3" id="KW-1185">Reference proteome</keyword>
<dbReference type="Proteomes" id="UP001362999">
    <property type="component" value="Unassembled WGS sequence"/>
</dbReference>
<reference evidence="2 3" key="1">
    <citation type="journal article" date="2024" name="J Genomics">
        <title>Draft genome sequencing and assembly of Favolaschia claudopus CIRM-BRFM 2984 isolated from oak limbs.</title>
        <authorList>
            <person name="Navarro D."/>
            <person name="Drula E."/>
            <person name="Chaduli D."/>
            <person name="Cazenave R."/>
            <person name="Ahrendt S."/>
            <person name="Wang J."/>
            <person name="Lipzen A."/>
            <person name="Daum C."/>
            <person name="Barry K."/>
            <person name="Grigoriev I.V."/>
            <person name="Favel A."/>
            <person name="Rosso M.N."/>
            <person name="Martin F."/>
        </authorList>
    </citation>
    <scope>NUCLEOTIDE SEQUENCE [LARGE SCALE GENOMIC DNA]</scope>
    <source>
        <strain evidence="2 3">CIRM-BRFM 2984</strain>
    </source>
</reference>
<dbReference type="Pfam" id="PF10544">
    <property type="entry name" value="T5orf172"/>
    <property type="match status" value="1"/>
</dbReference>
<dbReference type="AlphaFoldDB" id="A0AAW0CW41"/>
<sequence>MCFKREFHFYSRRLPPLEQKRALVEHAADLPYSREGDGYLYLTAQVPDDVARGQRPKAIQAELMVKWGETRRLTGRQEDYRRCEAGRTQMWIEAVRVERRLLVERLIHLELAARGYRRVIFMNPCGCGHRHREYVYLGGGSLTDMESIMRGCLREAGEPDAQIETLRPRRRGAAYARR</sequence>
<dbReference type="InterPro" id="IPR018306">
    <property type="entry name" value="Phage_T5_Orf172_DNA-bd"/>
</dbReference>
<organism evidence="2 3">
    <name type="scientific">Favolaschia claudopus</name>
    <dbReference type="NCBI Taxonomy" id="2862362"/>
    <lineage>
        <taxon>Eukaryota</taxon>
        <taxon>Fungi</taxon>
        <taxon>Dikarya</taxon>
        <taxon>Basidiomycota</taxon>
        <taxon>Agaricomycotina</taxon>
        <taxon>Agaricomycetes</taxon>
        <taxon>Agaricomycetidae</taxon>
        <taxon>Agaricales</taxon>
        <taxon>Marasmiineae</taxon>
        <taxon>Mycenaceae</taxon>
        <taxon>Favolaschia</taxon>
    </lineage>
</organism>
<evidence type="ECO:0000313" key="3">
    <source>
        <dbReference type="Proteomes" id="UP001362999"/>
    </source>
</evidence>
<gene>
    <name evidence="2" type="ORF">R3P38DRAFT_3177663</name>
</gene>
<evidence type="ECO:0000313" key="2">
    <source>
        <dbReference type="EMBL" id="KAK7043367.1"/>
    </source>
</evidence>
<dbReference type="EMBL" id="JAWWNJ010000012">
    <property type="protein sequence ID" value="KAK7043367.1"/>
    <property type="molecule type" value="Genomic_DNA"/>
</dbReference>
<name>A0AAW0CW41_9AGAR</name>
<comment type="caution">
    <text evidence="2">The sequence shown here is derived from an EMBL/GenBank/DDBJ whole genome shotgun (WGS) entry which is preliminary data.</text>
</comment>
<proteinExistence type="predicted"/>
<accession>A0AAW0CW41</accession>
<feature type="domain" description="Bacteriophage T5 Orf172 DNA-binding" evidence="1">
    <location>
        <begin position="60"/>
        <end position="136"/>
    </location>
</feature>